<dbReference type="RefSeq" id="WP_222596312.1">
    <property type="nucleotide sequence ID" value="NZ_BJVJ01000037.1"/>
</dbReference>
<feature type="compositionally biased region" description="Low complexity" evidence="1">
    <location>
        <begin position="87"/>
        <end position="102"/>
    </location>
</feature>
<feature type="transmembrane region" description="Helical" evidence="2">
    <location>
        <begin position="195"/>
        <end position="225"/>
    </location>
</feature>
<dbReference type="Pfam" id="PF13828">
    <property type="entry name" value="DUF4190"/>
    <property type="match status" value="1"/>
</dbReference>
<comment type="caution">
    <text evidence="4">The sequence shown here is derived from an EMBL/GenBank/DDBJ whole genome shotgun (WGS) entry which is preliminary data.</text>
</comment>
<evidence type="ECO:0000256" key="1">
    <source>
        <dbReference type="SAM" id="MobiDB-lite"/>
    </source>
</evidence>
<keyword evidence="2" id="KW-0472">Membrane</keyword>
<name>A0A511DLI2_9PSEU</name>
<keyword evidence="5" id="KW-1185">Reference proteome</keyword>
<sequence length="232" mass="23534">MSQDPNQSGNDPTSSSYGGSGSSSDPTASPWGSSSGGDEGTVSFQKNSGEPGPTPDAEQQAAAQPGWDQAQQPYGADPYGGYGAQPGYGAAQPGYGAPQPGGWDPNAYPPPGGWDANAYPPPGGYGAPGYPDPSQPQPYGAYGAYQPPPAYPVAAPTNTMAILSLIFAFVFAPLGLVFGFVARGQIKTSGESGDGLALAGIIISGVFVALFVLFFIFFIALAGAVSTSYPYR</sequence>
<evidence type="ECO:0000313" key="5">
    <source>
        <dbReference type="Proteomes" id="UP000321685"/>
    </source>
</evidence>
<keyword evidence="2" id="KW-0812">Transmembrane</keyword>
<feature type="transmembrane region" description="Helical" evidence="2">
    <location>
        <begin position="160"/>
        <end position="183"/>
    </location>
</feature>
<dbReference type="EMBL" id="BJVJ01000037">
    <property type="protein sequence ID" value="GEL24644.1"/>
    <property type="molecule type" value="Genomic_DNA"/>
</dbReference>
<proteinExistence type="predicted"/>
<protein>
    <recommendedName>
        <fullName evidence="3">DUF4190 domain-containing protein</fullName>
    </recommendedName>
</protein>
<keyword evidence="2" id="KW-1133">Transmembrane helix</keyword>
<gene>
    <name evidence="4" type="ORF">PSU4_35980</name>
</gene>
<feature type="domain" description="DUF4190" evidence="3">
    <location>
        <begin position="161"/>
        <end position="214"/>
    </location>
</feature>
<reference evidence="4 5" key="1">
    <citation type="submission" date="2019-07" db="EMBL/GenBank/DDBJ databases">
        <title>Whole genome shotgun sequence of Pseudonocardia sulfidoxydans NBRC 16205.</title>
        <authorList>
            <person name="Hosoyama A."/>
            <person name="Uohara A."/>
            <person name="Ohji S."/>
            <person name="Ichikawa N."/>
        </authorList>
    </citation>
    <scope>NUCLEOTIDE SEQUENCE [LARGE SCALE GENOMIC DNA]</scope>
    <source>
        <strain evidence="4 5">NBRC 16205</strain>
    </source>
</reference>
<dbReference type="AlphaFoldDB" id="A0A511DLI2"/>
<accession>A0A511DLI2</accession>
<evidence type="ECO:0000313" key="4">
    <source>
        <dbReference type="EMBL" id="GEL24644.1"/>
    </source>
</evidence>
<evidence type="ECO:0000256" key="2">
    <source>
        <dbReference type="SAM" id="Phobius"/>
    </source>
</evidence>
<evidence type="ECO:0000259" key="3">
    <source>
        <dbReference type="Pfam" id="PF13828"/>
    </source>
</evidence>
<dbReference type="InterPro" id="IPR025241">
    <property type="entry name" value="DUF4190"/>
</dbReference>
<feature type="compositionally biased region" description="Polar residues" evidence="1">
    <location>
        <begin position="1"/>
        <end position="13"/>
    </location>
</feature>
<dbReference type="Proteomes" id="UP000321685">
    <property type="component" value="Unassembled WGS sequence"/>
</dbReference>
<feature type="region of interest" description="Disordered" evidence="1">
    <location>
        <begin position="1"/>
        <end position="132"/>
    </location>
</feature>
<organism evidence="4 5">
    <name type="scientific">Pseudonocardia sulfidoxydans NBRC 16205</name>
    <dbReference type="NCBI Taxonomy" id="1223511"/>
    <lineage>
        <taxon>Bacteria</taxon>
        <taxon>Bacillati</taxon>
        <taxon>Actinomycetota</taxon>
        <taxon>Actinomycetes</taxon>
        <taxon>Pseudonocardiales</taxon>
        <taxon>Pseudonocardiaceae</taxon>
        <taxon>Pseudonocardia</taxon>
    </lineage>
</organism>